<evidence type="ECO:0000256" key="1">
    <source>
        <dbReference type="SAM" id="MobiDB-lite"/>
    </source>
</evidence>
<reference evidence="2" key="1">
    <citation type="submission" date="2021-03" db="EMBL/GenBank/DDBJ databases">
        <title>Draft genome sequence of rust myrtle Austropuccinia psidii MF-1, a brazilian biotype.</title>
        <authorList>
            <person name="Quecine M.C."/>
            <person name="Pachon D.M.R."/>
            <person name="Bonatelli M.L."/>
            <person name="Correr F.H."/>
            <person name="Franceschini L.M."/>
            <person name="Leite T.F."/>
            <person name="Margarido G.R.A."/>
            <person name="Almeida C.A."/>
            <person name="Ferrarezi J.A."/>
            <person name="Labate C.A."/>
        </authorList>
    </citation>
    <scope>NUCLEOTIDE SEQUENCE</scope>
    <source>
        <strain evidence="2">MF-1</strain>
    </source>
</reference>
<proteinExistence type="predicted"/>
<feature type="compositionally biased region" description="Polar residues" evidence="1">
    <location>
        <begin position="100"/>
        <end position="109"/>
    </location>
</feature>
<evidence type="ECO:0000313" key="3">
    <source>
        <dbReference type="Proteomes" id="UP000765509"/>
    </source>
</evidence>
<keyword evidence="3" id="KW-1185">Reference proteome</keyword>
<gene>
    <name evidence="2" type="ORF">O181_071084</name>
</gene>
<sequence>MHFPHSSPARQARSQARAQAFLTPTPRAPLDGTPAVSQLRAQLDRGPNSEGRKRAKKIKFILKDDEEEEEDSVKEEQSDGTEGVPAPLGESQGTGGPTPAQYNQPVSHQSEPSLLGIMQHITQIMANIQAASSSEDSRLPAFKTLSMKAKECFDGMKPFKVRSFLHY</sequence>
<dbReference type="EMBL" id="AVOT02036785">
    <property type="protein sequence ID" value="MBW0531369.1"/>
    <property type="molecule type" value="Genomic_DNA"/>
</dbReference>
<organism evidence="2 3">
    <name type="scientific">Austropuccinia psidii MF-1</name>
    <dbReference type="NCBI Taxonomy" id="1389203"/>
    <lineage>
        <taxon>Eukaryota</taxon>
        <taxon>Fungi</taxon>
        <taxon>Dikarya</taxon>
        <taxon>Basidiomycota</taxon>
        <taxon>Pucciniomycotina</taxon>
        <taxon>Pucciniomycetes</taxon>
        <taxon>Pucciniales</taxon>
        <taxon>Sphaerophragmiaceae</taxon>
        <taxon>Austropuccinia</taxon>
    </lineage>
</organism>
<feature type="compositionally biased region" description="Acidic residues" evidence="1">
    <location>
        <begin position="64"/>
        <end position="73"/>
    </location>
</feature>
<protein>
    <submittedName>
        <fullName evidence="2">Uncharacterized protein</fullName>
    </submittedName>
</protein>
<accession>A0A9Q3IA55</accession>
<evidence type="ECO:0000313" key="2">
    <source>
        <dbReference type="EMBL" id="MBW0531369.1"/>
    </source>
</evidence>
<dbReference type="AlphaFoldDB" id="A0A9Q3IA55"/>
<dbReference type="Proteomes" id="UP000765509">
    <property type="component" value="Unassembled WGS sequence"/>
</dbReference>
<name>A0A9Q3IA55_9BASI</name>
<feature type="region of interest" description="Disordered" evidence="1">
    <location>
        <begin position="1"/>
        <end position="109"/>
    </location>
</feature>
<feature type="compositionally biased region" description="Low complexity" evidence="1">
    <location>
        <begin position="1"/>
        <end position="20"/>
    </location>
</feature>
<comment type="caution">
    <text evidence="2">The sequence shown here is derived from an EMBL/GenBank/DDBJ whole genome shotgun (WGS) entry which is preliminary data.</text>
</comment>